<name>A0A5B7CD85_DAVIN</name>
<dbReference type="Gene3D" id="2.30.240.10">
    <property type="entry name" value="At5g01610-like"/>
    <property type="match status" value="1"/>
</dbReference>
<accession>A0A5B7CD85</accession>
<proteinExistence type="predicted"/>
<feature type="signal peptide" evidence="1">
    <location>
        <begin position="1"/>
        <end position="21"/>
    </location>
</feature>
<dbReference type="PANTHER" id="PTHR31676">
    <property type="entry name" value="T31J12.3 PROTEIN-RELATED"/>
    <property type="match status" value="1"/>
</dbReference>
<organism evidence="2">
    <name type="scientific">Davidia involucrata</name>
    <name type="common">Dove tree</name>
    <dbReference type="NCBI Taxonomy" id="16924"/>
    <lineage>
        <taxon>Eukaryota</taxon>
        <taxon>Viridiplantae</taxon>
        <taxon>Streptophyta</taxon>
        <taxon>Embryophyta</taxon>
        <taxon>Tracheophyta</taxon>
        <taxon>Spermatophyta</taxon>
        <taxon>Magnoliopsida</taxon>
        <taxon>eudicotyledons</taxon>
        <taxon>Gunneridae</taxon>
        <taxon>Pentapetalae</taxon>
        <taxon>asterids</taxon>
        <taxon>Cornales</taxon>
        <taxon>Nyssaceae</taxon>
        <taxon>Davidia</taxon>
    </lineage>
</organism>
<dbReference type="InterPro" id="IPR036758">
    <property type="entry name" value="At5g01610-like"/>
</dbReference>
<sequence>MDHSILLAFIIIICLSFICSSIDSSSSSSSIYDVFRSNGLPIGLIPKGVTNFTVDPTNGRFEFHLEQACDAKFETQVRYDWNVSGTLRYGQIAELSGVAAQDLFLWFPVKGIRVDIPSSGIIYFDVGVVFKQFSLSLFETPRDCDAVGPPTDLFLFDDHGRIVEYQSGKLANKLDPGYVLRAVS</sequence>
<dbReference type="FunFam" id="2.30.240.10:FF:000002">
    <property type="entry name" value="Uncharacterized protein At3g07460"/>
    <property type="match status" value="1"/>
</dbReference>
<dbReference type="Pfam" id="PF04398">
    <property type="entry name" value="DUF538"/>
    <property type="match status" value="1"/>
</dbReference>
<dbReference type="PANTHER" id="PTHR31676:SF110">
    <property type="entry name" value="TRANSMEMBRANE PROTEIN"/>
    <property type="match status" value="1"/>
</dbReference>
<protein>
    <submittedName>
        <fullName evidence="2">Uncharacterized protein</fullName>
    </submittedName>
</protein>
<reference evidence="2" key="1">
    <citation type="submission" date="2019-08" db="EMBL/GenBank/DDBJ databases">
        <title>Reference gene set and small RNA set construction with multiple tissues from Davidia involucrata Baill.</title>
        <authorList>
            <person name="Yang H."/>
            <person name="Zhou C."/>
            <person name="Li G."/>
            <person name="Wang J."/>
            <person name="Gao P."/>
            <person name="Wang M."/>
            <person name="Wang R."/>
            <person name="Zhao Y."/>
        </authorList>
    </citation>
    <scope>NUCLEOTIDE SEQUENCE</scope>
    <source>
        <tissue evidence="2">Mixed with DoveR01_LX</tissue>
    </source>
</reference>
<keyword evidence="1" id="KW-0732">Signal</keyword>
<evidence type="ECO:0000256" key="1">
    <source>
        <dbReference type="SAM" id="SignalP"/>
    </source>
</evidence>
<dbReference type="EMBL" id="GHES01047762">
    <property type="protein sequence ID" value="MPA78321.1"/>
    <property type="molecule type" value="Transcribed_RNA"/>
</dbReference>
<dbReference type="AlphaFoldDB" id="A0A5B7CD85"/>
<dbReference type="SUPFAM" id="SSF141562">
    <property type="entry name" value="At5g01610-like"/>
    <property type="match status" value="1"/>
</dbReference>
<dbReference type="InterPro" id="IPR007493">
    <property type="entry name" value="DUF538"/>
</dbReference>
<gene>
    <name evidence="2" type="ORF">Din_047762</name>
</gene>
<evidence type="ECO:0000313" key="2">
    <source>
        <dbReference type="EMBL" id="MPA78321.1"/>
    </source>
</evidence>
<feature type="chain" id="PRO_5022909521" evidence="1">
    <location>
        <begin position="22"/>
        <end position="184"/>
    </location>
</feature>